<dbReference type="GO" id="GO:0004519">
    <property type="term" value="F:endonuclease activity"/>
    <property type="evidence" value="ECO:0007669"/>
    <property type="project" value="UniProtKB-KW"/>
</dbReference>
<organism evidence="3">
    <name type="scientific">Streptomyces tabacisoli</name>
    <dbReference type="NCBI Taxonomy" id="3156398"/>
    <lineage>
        <taxon>Bacteria</taxon>
        <taxon>Bacillati</taxon>
        <taxon>Actinomycetota</taxon>
        <taxon>Actinomycetes</taxon>
        <taxon>Kitasatosporales</taxon>
        <taxon>Streptomycetaceae</taxon>
        <taxon>Streptomyces</taxon>
    </lineage>
</organism>
<sequence length="321" mass="33720">MHLRGICGTVLAALLLLLGLGAPARAATTTTAVAAHTLWQWNVAGNTLHHASTTDGLIGQAVASIASRDADLVALNELCKGQYTALVDALRAAGWPQDSANFARFEPSLPAGTAACRGQEYGSAVFSRAPLGSADRVTLPDDGNAEQRKLLCAPLRDTPHLRFCTTHITTSNEVSANGLANNVNQLNAVLDTIEGFHAAGDTVLIAGDFNAQPHYSRLDPYYSRTLSTPSNASNTGSYRELDDNDADHCLGYGEWTAAGTPGATPPCGQEYAKIDLMFVREDRIVGAYSADSLGISTACTGVAACSDHRIVVGSATVQYEL</sequence>
<keyword evidence="3" id="KW-0378">Hydrolase</keyword>
<evidence type="ECO:0000313" key="3">
    <source>
        <dbReference type="EMBL" id="XCJ73883.1"/>
    </source>
</evidence>
<dbReference type="InterPro" id="IPR005135">
    <property type="entry name" value="Endo/exonuclease/phosphatase"/>
</dbReference>
<dbReference type="SUPFAM" id="SSF56219">
    <property type="entry name" value="DNase I-like"/>
    <property type="match status" value="1"/>
</dbReference>
<dbReference type="RefSeq" id="WP_353945332.1">
    <property type="nucleotide sequence ID" value="NZ_CP159534.1"/>
</dbReference>
<proteinExistence type="predicted"/>
<feature type="chain" id="PRO_5043750727" evidence="1">
    <location>
        <begin position="27"/>
        <end position="321"/>
    </location>
</feature>
<accession>A0AAU8J050</accession>
<dbReference type="AlphaFoldDB" id="A0AAU8J050"/>
<protein>
    <submittedName>
        <fullName evidence="3">Endonuclease/exonuclease/phosphatase family protein</fullName>
    </submittedName>
</protein>
<keyword evidence="1" id="KW-0732">Signal</keyword>
<evidence type="ECO:0000259" key="2">
    <source>
        <dbReference type="Pfam" id="PF03372"/>
    </source>
</evidence>
<reference evidence="3" key="1">
    <citation type="submission" date="2024-06" db="EMBL/GenBank/DDBJ databases">
        <title>Streptomyces sp. strain HUAS MG91 genome sequences.</title>
        <authorList>
            <person name="Mo P."/>
        </authorList>
    </citation>
    <scope>NUCLEOTIDE SEQUENCE</scope>
    <source>
        <strain evidence="3">HUAS MG91</strain>
    </source>
</reference>
<feature type="domain" description="Endonuclease/exonuclease/phosphatase" evidence="2">
    <location>
        <begin position="40"/>
        <end position="260"/>
    </location>
</feature>
<gene>
    <name evidence="3" type="ORF">ABII15_29720</name>
</gene>
<dbReference type="InterPro" id="IPR036691">
    <property type="entry name" value="Endo/exonu/phosph_ase_sf"/>
</dbReference>
<evidence type="ECO:0000256" key="1">
    <source>
        <dbReference type="SAM" id="SignalP"/>
    </source>
</evidence>
<keyword evidence="3" id="KW-0540">Nuclease</keyword>
<dbReference type="KEGG" id="stac:ABII15_29720"/>
<keyword evidence="3" id="KW-0255">Endonuclease</keyword>
<dbReference type="Gene3D" id="3.60.10.10">
    <property type="entry name" value="Endonuclease/exonuclease/phosphatase"/>
    <property type="match status" value="1"/>
</dbReference>
<name>A0AAU8J050_9ACTN</name>
<feature type="signal peptide" evidence="1">
    <location>
        <begin position="1"/>
        <end position="26"/>
    </location>
</feature>
<dbReference type="EMBL" id="CP159534">
    <property type="protein sequence ID" value="XCJ73883.1"/>
    <property type="molecule type" value="Genomic_DNA"/>
</dbReference>
<dbReference type="Pfam" id="PF03372">
    <property type="entry name" value="Exo_endo_phos"/>
    <property type="match status" value="1"/>
</dbReference>